<protein>
    <recommendedName>
        <fullName evidence="2">KIAA0319-like C-terminal domain-containing protein</fullName>
    </recommendedName>
</protein>
<evidence type="ECO:0000313" key="3">
    <source>
        <dbReference type="EMBL" id="CAD7641629.1"/>
    </source>
</evidence>
<dbReference type="AlphaFoldDB" id="A0A7R9LHM1"/>
<dbReference type="OrthoDB" id="536372at2759"/>
<dbReference type="EMBL" id="OC915714">
    <property type="protein sequence ID" value="CAD7641629.1"/>
    <property type="molecule type" value="Genomic_DNA"/>
</dbReference>
<dbReference type="Proteomes" id="UP000728032">
    <property type="component" value="Unassembled WGS sequence"/>
</dbReference>
<organism evidence="3">
    <name type="scientific">Oppiella nova</name>
    <dbReference type="NCBI Taxonomy" id="334625"/>
    <lineage>
        <taxon>Eukaryota</taxon>
        <taxon>Metazoa</taxon>
        <taxon>Ecdysozoa</taxon>
        <taxon>Arthropoda</taxon>
        <taxon>Chelicerata</taxon>
        <taxon>Arachnida</taxon>
        <taxon>Acari</taxon>
        <taxon>Acariformes</taxon>
        <taxon>Sarcoptiformes</taxon>
        <taxon>Oribatida</taxon>
        <taxon>Brachypylina</taxon>
        <taxon>Oppioidea</taxon>
        <taxon>Oppiidae</taxon>
        <taxon>Oppiella</taxon>
    </lineage>
</organism>
<accession>A0A7R9LHM1</accession>
<dbReference type="PANTHER" id="PTHR46182">
    <property type="entry name" value="FI19480P1"/>
    <property type="match status" value="1"/>
</dbReference>
<proteinExistence type="predicted"/>
<name>A0A7R9LHM1_9ACAR</name>
<dbReference type="PANTHER" id="PTHR46182:SF2">
    <property type="entry name" value="FI19480P1"/>
    <property type="match status" value="1"/>
</dbReference>
<dbReference type="EMBL" id="CAJPVJ010000889">
    <property type="protein sequence ID" value="CAG2163621.1"/>
    <property type="molecule type" value="Genomic_DNA"/>
</dbReference>
<dbReference type="GO" id="GO:0031410">
    <property type="term" value="C:cytoplasmic vesicle"/>
    <property type="evidence" value="ECO:0007669"/>
    <property type="project" value="TreeGrafter"/>
</dbReference>
<evidence type="ECO:0000259" key="2">
    <source>
        <dbReference type="Pfam" id="PF23620"/>
    </source>
</evidence>
<dbReference type="Pfam" id="PF23620">
    <property type="entry name" value="KIAA0319"/>
    <property type="match status" value="1"/>
</dbReference>
<dbReference type="GO" id="GO:0016020">
    <property type="term" value="C:membrane"/>
    <property type="evidence" value="ECO:0007669"/>
    <property type="project" value="TreeGrafter"/>
</dbReference>
<sequence length="245" mass="28025">MDEIELILNTDIKAFTSDQMSMVLKRLELLLSGTDGQPIKVQLIKLDTTTHSRRVILIFTVINGNTNKCLPGLTVVKQLKQKLKTDSSLITPEVISLETMVCQNECSNHGSCDQYSKRCLCEAFWMEDLFRYHLGDRESNCGKRPVPTKSRRYRKSNRNRYTLLEDGDDHFTGADRIELLANNNFKELNSRNAYLSADDDSLSDTLFANTNHNLLNNKLNSQSNELQKRHQKSLNGLISERKVRA</sequence>
<gene>
    <name evidence="3" type="ORF">ONB1V03_LOCUS3195</name>
</gene>
<evidence type="ECO:0000313" key="4">
    <source>
        <dbReference type="Proteomes" id="UP000728032"/>
    </source>
</evidence>
<feature type="domain" description="KIAA0319-like C-terminal" evidence="2">
    <location>
        <begin position="4"/>
        <end position="86"/>
    </location>
</feature>
<dbReference type="InterPro" id="IPR029865">
    <property type="entry name" value="KIAA0319-like"/>
</dbReference>
<keyword evidence="4" id="KW-1185">Reference proteome</keyword>
<feature type="region of interest" description="Disordered" evidence="1">
    <location>
        <begin position="220"/>
        <end position="245"/>
    </location>
</feature>
<reference evidence="3" key="1">
    <citation type="submission" date="2020-11" db="EMBL/GenBank/DDBJ databases">
        <authorList>
            <person name="Tran Van P."/>
        </authorList>
    </citation>
    <scope>NUCLEOTIDE SEQUENCE</scope>
</reference>
<dbReference type="GO" id="GO:0001764">
    <property type="term" value="P:neuron migration"/>
    <property type="evidence" value="ECO:0007669"/>
    <property type="project" value="TreeGrafter"/>
</dbReference>
<dbReference type="InterPro" id="IPR056502">
    <property type="entry name" value="KIAA0319-like_C"/>
</dbReference>
<evidence type="ECO:0000256" key="1">
    <source>
        <dbReference type="SAM" id="MobiDB-lite"/>
    </source>
</evidence>